<dbReference type="InterPro" id="IPR028082">
    <property type="entry name" value="Peripla_BP_I"/>
</dbReference>
<dbReference type="Proteomes" id="UP000237640">
    <property type="component" value="Unassembled WGS sequence"/>
</dbReference>
<dbReference type="Gene3D" id="3.40.50.2300">
    <property type="match status" value="2"/>
</dbReference>
<dbReference type="PANTHER" id="PTHR47235:SF1">
    <property type="entry name" value="BLR6548 PROTEIN"/>
    <property type="match status" value="1"/>
</dbReference>
<dbReference type="RefSeq" id="WP_106143106.1">
    <property type="nucleotide sequence ID" value="NZ_PVYX01000001.1"/>
</dbReference>
<dbReference type="OrthoDB" id="9791590at2"/>
<dbReference type="InterPro" id="IPR028081">
    <property type="entry name" value="Leu-bd"/>
</dbReference>
<dbReference type="EMBL" id="PVYX01000001">
    <property type="protein sequence ID" value="PRX56092.1"/>
    <property type="molecule type" value="Genomic_DNA"/>
</dbReference>
<sequence length="408" mass="44514">MKNLNHLIAIVIFVTITSCGRGRGSSESSSQTAEVGVTDSTITIGTWGPLTGPAALWGNVPRGVDAYFHYINEKGGIHGRKINVVIKDDGFQPSKTVAAVREMVEKDKVFAFVGGVGTAPCMAVKDYIARNEVPWVSPASGATHWAYPPQNNLFSTYSLYFDEAFVQVDHIVNSLGKDKIAMIYQNDDFGKSGLVGVKIAMEKYDLELVEEVSTEVTDQDLGSHVAKLKDSGAEVVIMQVLPRQGAIITGTAAVLGYAPQWITNSTLSDTELMHKITEGRWAGVRFSGFFNYEADVDMEGYQAALKDKYPDLPWTTFVASGYYFAEPVAKALQDSGPDLTREKFIQAMENIRDFSGLGFGISFGEGERQGTRGAAMFECSENGQAEQISALKMSELNLDYAIEKLAEE</sequence>
<keyword evidence="5" id="KW-1185">Reference proteome</keyword>
<evidence type="ECO:0000256" key="2">
    <source>
        <dbReference type="ARBA" id="ARBA00022729"/>
    </source>
</evidence>
<keyword evidence="2" id="KW-0732">Signal</keyword>
<dbReference type="Pfam" id="PF13458">
    <property type="entry name" value="Peripla_BP_6"/>
    <property type="match status" value="1"/>
</dbReference>
<protein>
    <submittedName>
        <fullName evidence="4">ABC-type branched-subunit amino acid transport system substrate-binding protein</fullName>
    </submittedName>
</protein>
<accession>A0A2T0MEV1</accession>
<dbReference type="PANTHER" id="PTHR47235">
    <property type="entry name" value="BLR6548 PROTEIN"/>
    <property type="match status" value="1"/>
</dbReference>
<comment type="similarity">
    <text evidence="1">Belongs to the leucine-binding protein family.</text>
</comment>
<dbReference type="SUPFAM" id="SSF53822">
    <property type="entry name" value="Periplasmic binding protein-like I"/>
    <property type="match status" value="1"/>
</dbReference>
<organism evidence="4 5">
    <name type="scientific">Flagellimonas meridianipacifica</name>
    <dbReference type="NCBI Taxonomy" id="1080225"/>
    <lineage>
        <taxon>Bacteria</taxon>
        <taxon>Pseudomonadati</taxon>
        <taxon>Bacteroidota</taxon>
        <taxon>Flavobacteriia</taxon>
        <taxon>Flavobacteriales</taxon>
        <taxon>Flavobacteriaceae</taxon>
        <taxon>Flagellimonas</taxon>
    </lineage>
</organism>
<proteinExistence type="inferred from homology"/>
<dbReference type="CDD" id="cd06343">
    <property type="entry name" value="PBP1_ABC_ligand_binding-like"/>
    <property type="match status" value="1"/>
</dbReference>
<feature type="domain" description="Leucine-binding protein" evidence="3">
    <location>
        <begin position="41"/>
        <end position="384"/>
    </location>
</feature>
<comment type="caution">
    <text evidence="4">The sequence shown here is derived from an EMBL/GenBank/DDBJ whole genome shotgun (WGS) entry which is preliminary data.</text>
</comment>
<name>A0A2T0MEV1_9FLAO</name>
<reference evidence="4 5" key="1">
    <citation type="submission" date="2018-03" db="EMBL/GenBank/DDBJ databases">
        <title>Genomic Encyclopedia of Archaeal and Bacterial Type Strains, Phase II (KMG-II): from individual species to whole genera.</title>
        <authorList>
            <person name="Goeker M."/>
        </authorList>
    </citation>
    <scope>NUCLEOTIDE SEQUENCE [LARGE SCALE GENOMIC DNA]</scope>
    <source>
        <strain evidence="4 5">DSM 25027</strain>
    </source>
</reference>
<evidence type="ECO:0000256" key="1">
    <source>
        <dbReference type="ARBA" id="ARBA00010062"/>
    </source>
</evidence>
<dbReference type="PROSITE" id="PS51257">
    <property type="entry name" value="PROKAR_LIPOPROTEIN"/>
    <property type="match status" value="1"/>
</dbReference>
<evidence type="ECO:0000313" key="5">
    <source>
        <dbReference type="Proteomes" id="UP000237640"/>
    </source>
</evidence>
<gene>
    <name evidence="4" type="ORF">CLV81_0083</name>
</gene>
<evidence type="ECO:0000313" key="4">
    <source>
        <dbReference type="EMBL" id="PRX56092.1"/>
    </source>
</evidence>
<evidence type="ECO:0000259" key="3">
    <source>
        <dbReference type="Pfam" id="PF13458"/>
    </source>
</evidence>
<dbReference type="AlphaFoldDB" id="A0A2T0MEV1"/>